<keyword evidence="2" id="KW-1185">Reference proteome</keyword>
<gene>
    <name evidence="1" type="ORF">SAMN05421512_106226</name>
</gene>
<sequence>QVLSSASELAQQSEILRSRMSEFLQTVRAA</sequence>
<dbReference type="AlphaFoldDB" id="A0A285SQ33"/>
<dbReference type="EMBL" id="OBML01000006">
    <property type="protein sequence ID" value="SOC10334.1"/>
    <property type="molecule type" value="Genomic_DNA"/>
</dbReference>
<proteinExistence type="predicted"/>
<feature type="non-terminal residue" evidence="1">
    <location>
        <position position="1"/>
    </location>
</feature>
<evidence type="ECO:0000313" key="1">
    <source>
        <dbReference type="EMBL" id="SOC10334.1"/>
    </source>
</evidence>
<accession>A0A285SQ33</accession>
<name>A0A285SQ33_9HYPH</name>
<dbReference type="Proteomes" id="UP000219331">
    <property type="component" value="Unassembled WGS sequence"/>
</dbReference>
<reference evidence="1 2" key="1">
    <citation type="submission" date="2017-08" db="EMBL/GenBank/DDBJ databases">
        <authorList>
            <person name="de Groot N.N."/>
        </authorList>
    </citation>
    <scope>NUCLEOTIDE SEQUENCE [LARGE SCALE GENOMIC DNA]</scope>
    <source>
        <strain evidence="1 2">USBA 352</strain>
    </source>
</reference>
<protein>
    <submittedName>
        <fullName evidence="1">Uncharacterized protein</fullName>
    </submittedName>
</protein>
<organism evidence="1 2">
    <name type="scientific">Stappia indica</name>
    <dbReference type="NCBI Taxonomy" id="538381"/>
    <lineage>
        <taxon>Bacteria</taxon>
        <taxon>Pseudomonadati</taxon>
        <taxon>Pseudomonadota</taxon>
        <taxon>Alphaproteobacteria</taxon>
        <taxon>Hyphomicrobiales</taxon>
        <taxon>Stappiaceae</taxon>
        <taxon>Stappia</taxon>
    </lineage>
</organism>
<evidence type="ECO:0000313" key="2">
    <source>
        <dbReference type="Proteomes" id="UP000219331"/>
    </source>
</evidence>